<dbReference type="RefSeq" id="WP_076380695.1">
    <property type="nucleotide sequence ID" value="NZ_AP017422.1"/>
</dbReference>
<proteinExistence type="predicted"/>
<evidence type="ECO:0000256" key="1">
    <source>
        <dbReference type="ARBA" id="ARBA00023015"/>
    </source>
</evidence>
<dbReference type="Pfam" id="PF01638">
    <property type="entry name" value="HxlR"/>
    <property type="match status" value="1"/>
</dbReference>
<evidence type="ECO:0000259" key="4">
    <source>
        <dbReference type="PROSITE" id="PS51118"/>
    </source>
</evidence>
<evidence type="ECO:0000313" key="5">
    <source>
        <dbReference type="EMBL" id="SIT26952.1"/>
    </source>
</evidence>
<keyword evidence="6" id="KW-1185">Reference proteome</keyword>
<reference evidence="6" key="1">
    <citation type="submission" date="2017-01" db="EMBL/GenBank/DDBJ databases">
        <authorList>
            <person name="Varghese N."/>
            <person name="Submissions S."/>
        </authorList>
    </citation>
    <scope>NUCLEOTIDE SEQUENCE [LARGE SCALE GENOMIC DNA]</scope>
    <source>
        <strain evidence="6">DSM 21054</strain>
    </source>
</reference>
<dbReference type="InterPro" id="IPR002577">
    <property type="entry name" value="HTH_HxlR"/>
</dbReference>
<dbReference type="OrthoDB" id="8231503at2"/>
<accession>A0A1N7QVS3</accession>
<gene>
    <name evidence="5" type="ORF">SAMN05421788_10796</name>
</gene>
<keyword evidence="1" id="KW-0805">Transcription regulation</keyword>
<dbReference type="GO" id="GO:0003677">
    <property type="term" value="F:DNA binding"/>
    <property type="evidence" value="ECO:0007669"/>
    <property type="project" value="UniProtKB-KW"/>
</dbReference>
<keyword evidence="2" id="KW-0238">DNA-binding</keyword>
<dbReference type="EMBL" id="FTOR01000007">
    <property type="protein sequence ID" value="SIT26952.1"/>
    <property type="molecule type" value="Genomic_DNA"/>
</dbReference>
<sequence length="116" mass="13128">MKSNLDHADCPAMETIALIGGRWKVIILHMLSKHARRFGEINVRIPSISRKVLTEQLRELEADGLISRKQYTELPQKVEYALTDLGKSLCPLLAYISAWKKNVEGNSSQDIIQLPD</sequence>
<dbReference type="PANTHER" id="PTHR33204">
    <property type="entry name" value="TRANSCRIPTIONAL REGULATOR, MARR FAMILY"/>
    <property type="match status" value="1"/>
</dbReference>
<organism evidence="5 6">
    <name type="scientific">Filimonas lacunae</name>
    <dbReference type="NCBI Taxonomy" id="477680"/>
    <lineage>
        <taxon>Bacteria</taxon>
        <taxon>Pseudomonadati</taxon>
        <taxon>Bacteroidota</taxon>
        <taxon>Chitinophagia</taxon>
        <taxon>Chitinophagales</taxon>
        <taxon>Chitinophagaceae</taxon>
        <taxon>Filimonas</taxon>
    </lineage>
</organism>
<keyword evidence="3" id="KW-0804">Transcription</keyword>
<dbReference type="Gene3D" id="1.10.10.10">
    <property type="entry name" value="Winged helix-like DNA-binding domain superfamily/Winged helix DNA-binding domain"/>
    <property type="match status" value="1"/>
</dbReference>
<dbReference type="PANTHER" id="PTHR33204:SF29">
    <property type="entry name" value="TRANSCRIPTIONAL REGULATOR"/>
    <property type="match status" value="1"/>
</dbReference>
<evidence type="ECO:0000313" key="6">
    <source>
        <dbReference type="Proteomes" id="UP000186917"/>
    </source>
</evidence>
<dbReference type="InterPro" id="IPR036388">
    <property type="entry name" value="WH-like_DNA-bd_sf"/>
</dbReference>
<dbReference type="AlphaFoldDB" id="A0A1N7QVS3"/>
<dbReference type="InterPro" id="IPR036390">
    <property type="entry name" value="WH_DNA-bd_sf"/>
</dbReference>
<dbReference type="Proteomes" id="UP000186917">
    <property type="component" value="Unassembled WGS sequence"/>
</dbReference>
<dbReference type="PROSITE" id="PS51118">
    <property type="entry name" value="HTH_HXLR"/>
    <property type="match status" value="1"/>
</dbReference>
<dbReference type="SUPFAM" id="SSF46785">
    <property type="entry name" value="Winged helix' DNA-binding domain"/>
    <property type="match status" value="1"/>
</dbReference>
<evidence type="ECO:0000256" key="3">
    <source>
        <dbReference type="ARBA" id="ARBA00023163"/>
    </source>
</evidence>
<name>A0A1N7QVS3_9BACT</name>
<feature type="domain" description="HTH hxlR-type" evidence="4">
    <location>
        <begin position="10"/>
        <end position="108"/>
    </location>
</feature>
<evidence type="ECO:0000256" key="2">
    <source>
        <dbReference type="ARBA" id="ARBA00023125"/>
    </source>
</evidence>
<protein>
    <submittedName>
        <fullName evidence="5">Transcriptional regulator, HxlR family</fullName>
    </submittedName>
</protein>